<dbReference type="GO" id="GO:0034386">
    <property type="term" value="F:4-aminobutyrate:2-oxoglutarate transaminase activity"/>
    <property type="evidence" value="ECO:0007669"/>
    <property type="project" value="UniProtKB-EC"/>
</dbReference>
<dbReference type="AlphaFoldDB" id="A0A4R4Q2E2"/>
<dbReference type="GO" id="GO:0009448">
    <property type="term" value="P:gamma-aminobutyric acid metabolic process"/>
    <property type="evidence" value="ECO:0007669"/>
    <property type="project" value="InterPro"/>
</dbReference>
<dbReference type="SUPFAM" id="SSF53383">
    <property type="entry name" value="PLP-dependent transferases"/>
    <property type="match status" value="1"/>
</dbReference>
<gene>
    <name evidence="17" type="primary">gabT</name>
    <name evidence="17" type="ORF">E1261_17020</name>
</gene>
<dbReference type="InterPro" id="IPR015424">
    <property type="entry name" value="PyrdxlP-dep_Trfase"/>
</dbReference>
<evidence type="ECO:0000256" key="6">
    <source>
        <dbReference type="ARBA" id="ARBA00012912"/>
    </source>
</evidence>
<comment type="catalytic activity">
    <reaction evidence="14">
        <text>4-aminobutanoate + 2-oxoglutarate = succinate semialdehyde + L-glutamate</text>
        <dbReference type="Rhea" id="RHEA:23352"/>
        <dbReference type="ChEBI" id="CHEBI:16810"/>
        <dbReference type="ChEBI" id="CHEBI:29985"/>
        <dbReference type="ChEBI" id="CHEBI:57706"/>
        <dbReference type="ChEBI" id="CHEBI:59888"/>
        <dbReference type="EC" id="2.6.1.19"/>
    </reaction>
</comment>
<evidence type="ECO:0000256" key="9">
    <source>
        <dbReference type="ARBA" id="ARBA00022898"/>
    </source>
</evidence>
<dbReference type="PIRSF" id="PIRSF000521">
    <property type="entry name" value="Transaminase_4ab_Lys_Orn"/>
    <property type="match status" value="1"/>
</dbReference>
<evidence type="ECO:0000256" key="8">
    <source>
        <dbReference type="ARBA" id="ARBA00022679"/>
    </source>
</evidence>
<dbReference type="NCBIfam" id="TIGR00700">
    <property type="entry name" value="GABAtrnsam"/>
    <property type="match status" value="1"/>
</dbReference>
<evidence type="ECO:0000256" key="1">
    <source>
        <dbReference type="ARBA" id="ARBA00001750"/>
    </source>
</evidence>
<dbReference type="InterPro" id="IPR050103">
    <property type="entry name" value="Class-III_PLP-dep_AT"/>
</dbReference>
<evidence type="ECO:0000256" key="14">
    <source>
        <dbReference type="ARBA" id="ARBA00048021"/>
    </source>
</evidence>
<evidence type="ECO:0000256" key="4">
    <source>
        <dbReference type="ARBA" id="ARBA00008954"/>
    </source>
</evidence>
<comment type="similarity">
    <text evidence="4 16">Belongs to the class-III pyridoxal-phosphate-dependent aminotransferase family.</text>
</comment>
<keyword evidence="9 16" id="KW-0663">Pyridoxal phosphate</keyword>
<dbReference type="Gene3D" id="3.90.1150.10">
    <property type="entry name" value="Aspartate Aminotransferase, domain 1"/>
    <property type="match status" value="1"/>
</dbReference>
<evidence type="ECO:0000256" key="13">
    <source>
        <dbReference type="ARBA" id="ARBA00031787"/>
    </source>
</evidence>
<evidence type="ECO:0000256" key="10">
    <source>
        <dbReference type="ARBA" id="ARBA00029760"/>
    </source>
</evidence>
<dbReference type="FunFam" id="3.40.640.10:FF:000013">
    <property type="entry name" value="4-aminobutyrate aminotransferase"/>
    <property type="match status" value="1"/>
</dbReference>
<dbReference type="Pfam" id="PF00202">
    <property type="entry name" value="Aminotran_3"/>
    <property type="match status" value="1"/>
</dbReference>
<dbReference type="OrthoDB" id="4510254at2"/>
<dbReference type="PROSITE" id="PS00600">
    <property type="entry name" value="AA_TRANSFER_CLASS_3"/>
    <property type="match status" value="1"/>
</dbReference>
<evidence type="ECO:0000256" key="5">
    <source>
        <dbReference type="ARBA" id="ARBA00012876"/>
    </source>
</evidence>
<comment type="caution">
    <text evidence="17">The sequence shown here is derived from an EMBL/GenBank/DDBJ whole genome shotgun (WGS) entry which is preliminary data.</text>
</comment>
<keyword evidence="7 17" id="KW-0032">Aminotransferase</keyword>
<sequence>MPPRHAIRAGQVLDSIERSPKTGRMTIEQRRILTTAIPGPVSAGLMARKQGAVAAGVGTTLPVFAVAADGGVVVDADGNQLIDLGSGIAVTTVGARAPRVVEAVKAQADAFTHTCFMITPYEGYVAVAEALNRLTPGDHDKRTALFNSGAEAVENAVKIARAYTGRQAVVVFDHAYHGRTNLTLAMTAKNQPYKRGFGPFAAEVYRAPVSYPYRDGGLDGATAAARALDVIEKQVGGTEVAAVVIEPIQGEGGFVEPAPGFLPALAEWCRANSAVFVADEVQSGFARTGDLFACNHEGVVPDLVATAKGIAGGLPLSAVTGRAEIMDAPQVGGLGGTYGGNPLACAAALAAIETIEADGLVARARQIEELIKPRLLLAQKEDDRIGDVRGRGAMIAVELVQPGTSVPAPELAKAVATACHQQGIIVLTCGTYGNVLRFLPPLTISDDLLVEALEIVVASLREIS</sequence>
<accession>A0A4R4Q2E2</accession>
<dbReference type="GO" id="GO:0030170">
    <property type="term" value="F:pyridoxal phosphate binding"/>
    <property type="evidence" value="ECO:0007669"/>
    <property type="project" value="InterPro"/>
</dbReference>
<evidence type="ECO:0000256" key="12">
    <source>
        <dbReference type="ARBA" id="ARBA00030857"/>
    </source>
</evidence>
<dbReference type="InterPro" id="IPR015422">
    <property type="entry name" value="PyrdxlP-dep_Trfase_small"/>
</dbReference>
<dbReference type="InterPro" id="IPR015421">
    <property type="entry name" value="PyrdxlP-dep_Trfase_major"/>
</dbReference>
<evidence type="ECO:0000256" key="16">
    <source>
        <dbReference type="RuleBase" id="RU003560"/>
    </source>
</evidence>
<evidence type="ECO:0000313" key="18">
    <source>
        <dbReference type="Proteomes" id="UP000295075"/>
    </source>
</evidence>
<dbReference type="GO" id="GO:0047298">
    <property type="term" value="F:(S)-3-amino-2-methylpropionate transaminase activity"/>
    <property type="evidence" value="ECO:0007669"/>
    <property type="project" value="UniProtKB-EC"/>
</dbReference>
<dbReference type="InterPro" id="IPR005814">
    <property type="entry name" value="Aminotrans_3"/>
</dbReference>
<evidence type="ECO:0000256" key="15">
    <source>
        <dbReference type="ARBA" id="ARBA00050054"/>
    </source>
</evidence>
<dbReference type="CDD" id="cd00610">
    <property type="entry name" value="OAT_like"/>
    <property type="match status" value="1"/>
</dbReference>
<evidence type="ECO:0000256" key="2">
    <source>
        <dbReference type="ARBA" id="ARBA00001933"/>
    </source>
</evidence>
<dbReference type="NCBIfam" id="NF004714">
    <property type="entry name" value="PRK06058.1"/>
    <property type="match status" value="1"/>
</dbReference>
<dbReference type="PANTHER" id="PTHR11986">
    <property type="entry name" value="AMINOTRANSFERASE CLASS III"/>
    <property type="match status" value="1"/>
</dbReference>
<comment type="pathway">
    <text evidence="3">Amino-acid degradation; 4-aminobutanoate degradation.</text>
</comment>
<comment type="cofactor">
    <cofactor evidence="2">
        <name>pyridoxal 5'-phosphate</name>
        <dbReference type="ChEBI" id="CHEBI:597326"/>
    </cofactor>
</comment>
<protein>
    <recommendedName>
        <fullName evidence="12">(S)-3-amino-2-methylpropionate transaminase</fullName>
        <ecNumber evidence="6">2.6.1.19</ecNumber>
        <ecNumber evidence="5">2.6.1.22</ecNumber>
    </recommendedName>
    <alternativeName>
        <fullName evidence="13">GABA aminotransferase</fullName>
    </alternativeName>
    <alternativeName>
        <fullName evidence="11">Gamma-amino-N-butyrate transaminase</fullName>
    </alternativeName>
    <alternativeName>
        <fullName evidence="15">Glutamate:succinic semialdehyde transaminase</fullName>
    </alternativeName>
    <alternativeName>
        <fullName evidence="10">L-AIBAT</fullName>
    </alternativeName>
</protein>
<keyword evidence="18" id="KW-1185">Reference proteome</keyword>
<organism evidence="17 18">
    <name type="scientific">Kribbella albertanoniae</name>
    <dbReference type="NCBI Taxonomy" id="1266829"/>
    <lineage>
        <taxon>Bacteria</taxon>
        <taxon>Bacillati</taxon>
        <taxon>Actinomycetota</taxon>
        <taxon>Actinomycetes</taxon>
        <taxon>Propionibacteriales</taxon>
        <taxon>Kribbellaceae</taxon>
        <taxon>Kribbella</taxon>
    </lineage>
</organism>
<keyword evidence="8 17" id="KW-0808">Transferase</keyword>
<evidence type="ECO:0000256" key="7">
    <source>
        <dbReference type="ARBA" id="ARBA00022576"/>
    </source>
</evidence>
<dbReference type="EMBL" id="SMKA01000067">
    <property type="protein sequence ID" value="TDC29009.1"/>
    <property type="molecule type" value="Genomic_DNA"/>
</dbReference>
<reference evidence="17 18" key="1">
    <citation type="submission" date="2019-03" db="EMBL/GenBank/DDBJ databases">
        <title>Draft genome sequences of novel Actinobacteria.</title>
        <authorList>
            <person name="Sahin N."/>
            <person name="Ay H."/>
            <person name="Saygin H."/>
        </authorList>
    </citation>
    <scope>NUCLEOTIDE SEQUENCE [LARGE SCALE GENOMIC DNA]</scope>
    <source>
        <strain evidence="17 18">JCM 30547</strain>
    </source>
</reference>
<evidence type="ECO:0000313" key="17">
    <source>
        <dbReference type="EMBL" id="TDC29009.1"/>
    </source>
</evidence>
<name>A0A4R4Q2E2_9ACTN</name>
<dbReference type="EC" id="2.6.1.19" evidence="6"/>
<dbReference type="Gene3D" id="3.40.640.10">
    <property type="entry name" value="Type I PLP-dependent aspartate aminotransferase-like (Major domain)"/>
    <property type="match status" value="1"/>
</dbReference>
<evidence type="ECO:0000256" key="3">
    <source>
        <dbReference type="ARBA" id="ARBA00005176"/>
    </source>
</evidence>
<dbReference type="GO" id="GO:0042802">
    <property type="term" value="F:identical protein binding"/>
    <property type="evidence" value="ECO:0007669"/>
    <property type="project" value="TreeGrafter"/>
</dbReference>
<dbReference type="Proteomes" id="UP000295075">
    <property type="component" value="Unassembled WGS sequence"/>
</dbReference>
<evidence type="ECO:0000256" key="11">
    <source>
        <dbReference type="ARBA" id="ARBA00030204"/>
    </source>
</evidence>
<dbReference type="EC" id="2.6.1.22" evidence="5"/>
<comment type="catalytic activity">
    <reaction evidence="1">
        <text>(S)-3-amino-2-methylpropanoate + 2-oxoglutarate = 2-methyl-3-oxopropanoate + L-glutamate</text>
        <dbReference type="Rhea" id="RHEA:13993"/>
        <dbReference type="ChEBI" id="CHEBI:16810"/>
        <dbReference type="ChEBI" id="CHEBI:29985"/>
        <dbReference type="ChEBI" id="CHEBI:57700"/>
        <dbReference type="ChEBI" id="CHEBI:58655"/>
        <dbReference type="EC" id="2.6.1.22"/>
    </reaction>
</comment>
<dbReference type="InterPro" id="IPR049704">
    <property type="entry name" value="Aminotrans_3_PPA_site"/>
</dbReference>
<proteinExistence type="inferred from homology"/>
<dbReference type="InterPro" id="IPR004632">
    <property type="entry name" value="4NH2But_aminotransferase_bac"/>
</dbReference>